<sequence>MVDTGCSKCVAYASCCRGGRRACSSLTTVDGKEFRCEGTGLIRLQPAGRDPIEVEAIVTETELLRFDFILGMNGITALGGVTVVSQRRVQFGLGSPAVCVAVDSQIRLDKRDLVAMYSPDTRSWTAAWKWSGGMEPGVLRNTTEEYSPAEGASALYEKELEKWIENGWLVPYGEGKYRVAKGLIPLMAVIQRNKGKVRLVMDFRESNGHVETFTADSDVCARKTREWWRQGTNVSVVDLKKAYLQIRVDESLWPYQTVMFRKRRYCLTRLSFGLNVAPLIMKAVLNCVLSQDSEVERGTSAYVDDILVNEDVVPASRVEQHLVRYGLSCKSHERVTGGA</sequence>
<dbReference type="InterPro" id="IPR043502">
    <property type="entry name" value="DNA/RNA_pol_sf"/>
</dbReference>
<dbReference type="SUPFAM" id="SSF56672">
    <property type="entry name" value="DNA/RNA polymerases"/>
    <property type="match status" value="1"/>
</dbReference>
<name>A0A085MZ58_9BILA</name>
<evidence type="ECO:0000313" key="2">
    <source>
        <dbReference type="EMBL" id="KFD62504.1"/>
    </source>
</evidence>
<dbReference type="AlphaFoldDB" id="A0A085MZ58"/>
<dbReference type="Pfam" id="PF00078">
    <property type="entry name" value="RVT_1"/>
    <property type="match status" value="1"/>
</dbReference>
<dbReference type="InterPro" id="IPR051320">
    <property type="entry name" value="Viral_Replic_Matur_Polypro"/>
</dbReference>
<dbReference type="Gene3D" id="3.10.10.10">
    <property type="entry name" value="HIV Type 1 Reverse Transcriptase, subunit A, domain 1"/>
    <property type="match status" value="1"/>
</dbReference>
<dbReference type="PANTHER" id="PTHR33064">
    <property type="entry name" value="POL PROTEIN"/>
    <property type="match status" value="1"/>
</dbReference>
<dbReference type="EMBL" id="KL367594">
    <property type="protein sequence ID" value="KFD62504.1"/>
    <property type="molecule type" value="Genomic_DNA"/>
</dbReference>
<organism evidence="2">
    <name type="scientific">Trichuris suis</name>
    <name type="common">pig whipworm</name>
    <dbReference type="NCBI Taxonomy" id="68888"/>
    <lineage>
        <taxon>Eukaryota</taxon>
        <taxon>Metazoa</taxon>
        <taxon>Ecdysozoa</taxon>
        <taxon>Nematoda</taxon>
        <taxon>Enoplea</taxon>
        <taxon>Dorylaimia</taxon>
        <taxon>Trichinellida</taxon>
        <taxon>Trichuridae</taxon>
        <taxon>Trichuris</taxon>
    </lineage>
</organism>
<evidence type="ECO:0000259" key="1">
    <source>
        <dbReference type="Pfam" id="PF00078"/>
    </source>
</evidence>
<protein>
    <recommendedName>
        <fullName evidence="1">Reverse transcriptase domain-containing protein</fullName>
    </recommendedName>
</protein>
<reference evidence="2" key="1">
    <citation type="journal article" date="2014" name="Nat. Genet.">
        <title>Genome and transcriptome of the porcine whipworm Trichuris suis.</title>
        <authorList>
            <person name="Jex A.R."/>
            <person name="Nejsum P."/>
            <person name="Schwarz E.M."/>
            <person name="Hu L."/>
            <person name="Young N.D."/>
            <person name="Hall R.S."/>
            <person name="Korhonen P.K."/>
            <person name="Liao S."/>
            <person name="Thamsborg S."/>
            <person name="Xia J."/>
            <person name="Xu P."/>
            <person name="Wang S."/>
            <person name="Scheerlinck J.P."/>
            <person name="Hofmann A."/>
            <person name="Sternberg P.W."/>
            <person name="Wang J."/>
            <person name="Gasser R.B."/>
        </authorList>
    </citation>
    <scope>NUCLEOTIDE SEQUENCE [LARGE SCALE GENOMIC DNA]</scope>
    <source>
        <strain evidence="2">DCEP-RM93F</strain>
    </source>
</reference>
<proteinExistence type="predicted"/>
<dbReference type="InterPro" id="IPR043128">
    <property type="entry name" value="Rev_trsase/Diguanyl_cyclase"/>
</dbReference>
<accession>A0A085MZ58</accession>
<feature type="domain" description="Reverse transcriptase" evidence="1">
    <location>
        <begin position="228"/>
        <end position="308"/>
    </location>
</feature>
<dbReference type="Gene3D" id="3.30.70.270">
    <property type="match status" value="1"/>
</dbReference>
<dbReference type="InterPro" id="IPR000477">
    <property type="entry name" value="RT_dom"/>
</dbReference>
<dbReference type="PANTHER" id="PTHR33064:SF37">
    <property type="entry name" value="RIBONUCLEASE H"/>
    <property type="match status" value="1"/>
</dbReference>
<dbReference type="Proteomes" id="UP000030758">
    <property type="component" value="Unassembled WGS sequence"/>
</dbReference>
<gene>
    <name evidence="2" type="ORF">M514_25354</name>
</gene>